<name>A0A9X3MZH0_9ACTN</name>
<gene>
    <name evidence="3" type="ORF">OM076_27855</name>
</gene>
<protein>
    <submittedName>
        <fullName evidence="3">Helix-turn-helix transcriptional regulator</fullName>
    </submittedName>
</protein>
<dbReference type="Gene3D" id="1.10.260.40">
    <property type="entry name" value="lambda repressor-like DNA-binding domains"/>
    <property type="match status" value="1"/>
</dbReference>
<evidence type="ECO:0000259" key="2">
    <source>
        <dbReference type="PROSITE" id="PS50943"/>
    </source>
</evidence>
<comment type="caution">
    <text evidence="3">The sequence shown here is derived from an EMBL/GenBank/DDBJ whole genome shotgun (WGS) entry which is preliminary data.</text>
</comment>
<dbReference type="AlphaFoldDB" id="A0A9X3MZH0"/>
<dbReference type="CDD" id="cd00093">
    <property type="entry name" value="HTH_XRE"/>
    <property type="match status" value="1"/>
</dbReference>
<dbReference type="PROSITE" id="PS50943">
    <property type="entry name" value="HTH_CROC1"/>
    <property type="match status" value="1"/>
</dbReference>
<dbReference type="RefSeq" id="WP_270043370.1">
    <property type="nucleotide sequence ID" value="NZ_JAPDOD010000030.1"/>
</dbReference>
<organism evidence="3 4">
    <name type="scientific">Solirubrobacter ginsenosidimutans</name>
    <dbReference type="NCBI Taxonomy" id="490573"/>
    <lineage>
        <taxon>Bacteria</taxon>
        <taxon>Bacillati</taxon>
        <taxon>Actinomycetota</taxon>
        <taxon>Thermoleophilia</taxon>
        <taxon>Solirubrobacterales</taxon>
        <taxon>Solirubrobacteraceae</taxon>
        <taxon>Solirubrobacter</taxon>
    </lineage>
</organism>
<keyword evidence="4" id="KW-1185">Reference proteome</keyword>
<evidence type="ECO:0000256" key="1">
    <source>
        <dbReference type="SAM" id="MobiDB-lite"/>
    </source>
</evidence>
<evidence type="ECO:0000313" key="4">
    <source>
        <dbReference type="Proteomes" id="UP001149140"/>
    </source>
</evidence>
<feature type="region of interest" description="Disordered" evidence="1">
    <location>
        <begin position="69"/>
        <end position="93"/>
    </location>
</feature>
<dbReference type="Proteomes" id="UP001149140">
    <property type="component" value="Unassembled WGS sequence"/>
</dbReference>
<sequence>MATRIGSLHDLAAAVRGRRQELGLSQAQLAARAHVSRAWVNAFESGKPAAELRLVLAIVDALDLELQIGDREDGPPRGAAVDLDELLDDYERP</sequence>
<dbReference type="InterPro" id="IPR010982">
    <property type="entry name" value="Lambda_DNA-bd_dom_sf"/>
</dbReference>
<dbReference type="SUPFAM" id="SSF47413">
    <property type="entry name" value="lambda repressor-like DNA-binding domains"/>
    <property type="match status" value="1"/>
</dbReference>
<evidence type="ECO:0000313" key="3">
    <source>
        <dbReference type="EMBL" id="MDA0164120.1"/>
    </source>
</evidence>
<feature type="domain" description="HTH cro/C1-type" evidence="2">
    <location>
        <begin position="15"/>
        <end position="71"/>
    </location>
</feature>
<reference evidence="3" key="1">
    <citation type="submission" date="2022-10" db="EMBL/GenBank/DDBJ databases">
        <title>The WGS of Solirubrobacter ginsenosidimutans DSM 21036.</title>
        <authorList>
            <person name="Jiang Z."/>
        </authorList>
    </citation>
    <scope>NUCLEOTIDE SEQUENCE</scope>
    <source>
        <strain evidence="3">DSM 21036</strain>
    </source>
</reference>
<dbReference type="GO" id="GO:0003677">
    <property type="term" value="F:DNA binding"/>
    <property type="evidence" value="ECO:0007669"/>
    <property type="project" value="InterPro"/>
</dbReference>
<feature type="compositionally biased region" description="Acidic residues" evidence="1">
    <location>
        <begin position="82"/>
        <end position="93"/>
    </location>
</feature>
<dbReference type="Pfam" id="PF13560">
    <property type="entry name" value="HTH_31"/>
    <property type="match status" value="1"/>
</dbReference>
<proteinExistence type="predicted"/>
<dbReference type="SMART" id="SM00530">
    <property type="entry name" value="HTH_XRE"/>
    <property type="match status" value="1"/>
</dbReference>
<dbReference type="EMBL" id="JAPDOD010000030">
    <property type="protein sequence ID" value="MDA0164120.1"/>
    <property type="molecule type" value="Genomic_DNA"/>
</dbReference>
<accession>A0A9X3MZH0</accession>
<dbReference type="InterPro" id="IPR001387">
    <property type="entry name" value="Cro/C1-type_HTH"/>
</dbReference>